<dbReference type="RefSeq" id="WP_111296906.1">
    <property type="nucleotide sequence ID" value="NZ_QKZV01000009.1"/>
</dbReference>
<evidence type="ECO:0000313" key="4">
    <source>
        <dbReference type="EMBL" id="PZX60692.1"/>
    </source>
</evidence>
<dbReference type="InterPro" id="IPR037284">
    <property type="entry name" value="SUF_FeS_clus_asmbl_SufBD_sf"/>
</dbReference>
<proteinExistence type="inferred from homology"/>
<dbReference type="PANTHER" id="PTHR30508">
    <property type="entry name" value="FES CLUSTER ASSEMBLY PROTEIN SUF"/>
    <property type="match status" value="1"/>
</dbReference>
<dbReference type="Pfam" id="PF19295">
    <property type="entry name" value="SufBD_N"/>
    <property type="match status" value="1"/>
</dbReference>
<organism evidence="4 5">
    <name type="scientific">Hydrotalea sandarakina</name>
    <dbReference type="NCBI Taxonomy" id="1004304"/>
    <lineage>
        <taxon>Bacteria</taxon>
        <taxon>Pseudomonadati</taxon>
        <taxon>Bacteroidota</taxon>
        <taxon>Chitinophagia</taxon>
        <taxon>Chitinophagales</taxon>
        <taxon>Chitinophagaceae</taxon>
        <taxon>Hydrotalea</taxon>
    </lineage>
</organism>
<dbReference type="InterPro" id="IPR045595">
    <property type="entry name" value="SufBD_N"/>
</dbReference>
<comment type="similarity">
    <text evidence="1">Belongs to the iron-sulfur cluster assembly SufBD family.</text>
</comment>
<evidence type="ECO:0000313" key="5">
    <source>
        <dbReference type="Proteomes" id="UP000249720"/>
    </source>
</evidence>
<dbReference type="InterPro" id="IPR000825">
    <property type="entry name" value="SUF_FeS_clus_asmbl_SufBD_core"/>
</dbReference>
<dbReference type="Proteomes" id="UP000249720">
    <property type="component" value="Unassembled WGS sequence"/>
</dbReference>
<name>A0A2W7TBU2_9BACT</name>
<evidence type="ECO:0000259" key="2">
    <source>
        <dbReference type="Pfam" id="PF01458"/>
    </source>
</evidence>
<reference evidence="4 5" key="1">
    <citation type="submission" date="2018-06" db="EMBL/GenBank/DDBJ databases">
        <title>Genomic Encyclopedia of Archaeal and Bacterial Type Strains, Phase II (KMG-II): from individual species to whole genera.</title>
        <authorList>
            <person name="Goeker M."/>
        </authorList>
    </citation>
    <scope>NUCLEOTIDE SEQUENCE [LARGE SCALE GENOMIC DNA]</scope>
    <source>
        <strain evidence="4 5">DSM 23241</strain>
    </source>
</reference>
<dbReference type="SUPFAM" id="SSF101960">
    <property type="entry name" value="Stabilizer of iron transporter SufD"/>
    <property type="match status" value="1"/>
</dbReference>
<dbReference type="InterPro" id="IPR055346">
    <property type="entry name" value="Fe-S_cluster_assembly_SufBD"/>
</dbReference>
<gene>
    <name evidence="4" type="ORF">LX80_02470</name>
</gene>
<evidence type="ECO:0000259" key="3">
    <source>
        <dbReference type="Pfam" id="PF19295"/>
    </source>
</evidence>
<dbReference type="NCBIfam" id="NF008773">
    <property type="entry name" value="PRK11814.1"/>
    <property type="match status" value="1"/>
</dbReference>
<dbReference type="InterPro" id="IPR010231">
    <property type="entry name" value="SUF_FeS_clus_asmbl_SufB"/>
</dbReference>
<evidence type="ECO:0000256" key="1">
    <source>
        <dbReference type="ARBA" id="ARBA00043967"/>
    </source>
</evidence>
<dbReference type="AlphaFoldDB" id="A0A2W7TBU2"/>
<comment type="caution">
    <text evidence="4">The sequence shown here is derived from an EMBL/GenBank/DDBJ whole genome shotgun (WGS) entry which is preliminary data.</text>
</comment>
<protein>
    <submittedName>
        <fullName evidence="4">Fe-S cluster assembly protein SufB</fullName>
    </submittedName>
</protein>
<sequence length="481" mass="53430">MKEEIDVLEQAIGSEYKYGFVTNIETETVPKGLNEDIIRLISQKKNEPEWMLNWRLKAYAHWLKMEAPDWANIKYPPINFQDIIYYAAPKKKKALNSLDEVDPELLKTFEKLGISIAEQKRLTGVAVDVVMDSVSVATSFKQQLAEVGIIFCSMSEAIQNHPDLVQKYLGSVVPMTDNYFSALNSAVFSDGSFCYIPKGVRCPMELSTYFRINAENTGQFERTLIVAEEGAYVSYLEGCTAPKRDENQLHAAVVELVAHKDAEIKYSTVQNWYPGDANGEGGIYNFVTKRGICLGERSKISWSQVETGSAITWKYPSVILKGDYSVGEFYSVALTNHLQQADTGTKMIHIGKNTRSRIVSKGISAGKSQNSYRGLVKVAKNAINARNFSQCDSLLLGDKCGAHTFPYIEASHPSAIIEHEATTSKIGEDQLFYCRQRGIDTEAAVALIVTGFAKEVMNQLPMEFAVEAQKLLAISLEGSVG</sequence>
<feature type="domain" description="SUF system FeS cluster assembly SufBD core" evidence="2">
    <location>
        <begin position="210"/>
        <end position="452"/>
    </location>
</feature>
<feature type="domain" description="SUF system FeS cluster assembly SufBD N-terminal" evidence="3">
    <location>
        <begin position="125"/>
        <end position="202"/>
    </location>
</feature>
<dbReference type="PANTHER" id="PTHR30508:SF1">
    <property type="entry name" value="UPF0051 PROTEIN ABCI8, CHLOROPLASTIC-RELATED"/>
    <property type="match status" value="1"/>
</dbReference>
<dbReference type="Pfam" id="PF01458">
    <property type="entry name" value="SUFBD_core"/>
    <property type="match status" value="1"/>
</dbReference>
<keyword evidence="5" id="KW-1185">Reference proteome</keyword>
<dbReference type="OrthoDB" id="9803529at2"/>
<dbReference type="GO" id="GO:0016226">
    <property type="term" value="P:iron-sulfur cluster assembly"/>
    <property type="evidence" value="ECO:0007669"/>
    <property type="project" value="InterPro"/>
</dbReference>
<dbReference type="NCBIfam" id="TIGR01980">
    <property type="entry name" value="sufB"/>
    <property type="match status" value="1"/>
</dbReference>
<dbReference type="EMBL" id="QKZV01000009">
    <property type="protein sequence ID" value="PZX60692.1"/>
    <property type="molecule type" value="Genomic_DNA"/>
</dbReference>
<accession>A0A2W7TBU2</accession>